<dbReference type="Gene3D" id="1.10.530.10">
    <property type="match status" value="1"/>
</dbReference>
<dbReference type="PANTHER" id="PTHR33308:SF9">
    <property type="entry name" value="PEPTIDOGLYCAN HYDROLASE FLGJ"/>
    <property type="match status" value="1"/>
</dbReference>
<dbReference type="InterPro" id="IPR051056">
    <property type="entry name" value="Glycosyl_Hydrolase_73"/>
</dbReference>
<keyword evidence="9" id="KW-0961">Cell wall biogenesis/degradation</keyword>
<evidence type="ECO:0000256" key="11">
    <source>
        <dbReference type="SAM" id="MobiDB-lite"/>
    </source>
</evidence>
<feature type="region of interest" description="Disordered" evidence="11">
    <location>
        <begin position="1"/>
        <end position="20"/>
    </location>
</feature>
<dbReference type="SMART" id="SM00047">
    <property type="entry name" value="LYZ2"/>
    <property type="match status" value="1"/>
</dbReference>
<evidence type="ECO:0000259" key="12">
    <source>
        <dbReference type="SMART" id="SM00047"/>
    </source>
</evidence>
<evidence type="ECO:0000256" key="1">
    <source>
        <dbReference type="ARBA" id="ARBA00002954"/>
    </source>
</evidence>
<dbReference type="GO" id="GO:0004040">
    <property type="term" value="F:amidase activity"/>
    <property type="evidence" value="ECO:0007669"/>
    <property type="project" value="InterPro"/>
</dbReference>
<dbReference type="GO" id="GO:0042597">
    <property type="term" value="C:periplasmic space"/>
    <property type="evidence" value="ECO:0007669"/>
    <property type="project" value="UniProtKB-SubCell"/>
</dbReference>
<reference evidence="14" key="4">
    <citation type="submission" date="2025-08" db="UniProtKB">
        <authorList>
            <consortium name="RefSeq"/>
        </authorList>
    </citation>
    <scope>IDENTIFICATION</scope>
</reference>
<keyword evidence="13" id="KW-1185">Reference proteome</keyword>
<dbReference type="InterPro" id="IPR013377">
    <property type="entry name" value="FlgJ"/>
</dbReference>
<dbReference type="GO" id="GO:0044780">
    <property type="term" value="P:bacterial-type flagellum assembly"/>
    <property type="evidence" value="ECO:0007669"/>
    <property type="project" value="InterPro"/>
</dbReference>
<keyword evidence="7 14" id="KW-0378">Hydrolase</keyword>
<evidence type="ECO:0000256" key="5">
    <source>
        <dbReference type="ARBA" id="ARBA00013433"/>
    </source>
</evidence>
<evidence type="ECO:0000313" key="14">
    <source>
        <dbReference type="RefSeq" id="WP_028312779.1"/>
    </source>
</evidence>
<dbReference type="PRINTS" id="PR01002">
    <property type="entry name" value="FLGFLGJ"/>
</dbReference>
<evidence type="ECO:0000256" key="7">
    <source>
        <dbReference type="ARBA" id="ARBA00022801"/>
    </source>
</evidence>
<dbReference type="Pfam" id="PF10135">
    <property type="entry name" value="Rod-binding"/>
    <property type="match status" value="1"/>
</dbReference>
<dbReference type="InterPro" id="IPR002901">
    <property type="entry name" value="MGlyc_endo_b_GlcNAc-like_dom"/>
</dbReference>
<evidence type="ECO:0000256" key="10">
    <source>
        <dbReference type="ARBA" id="ARBA00030835"/>
    </source>
</evidence>
<protein>
    <recommendedName>
        <fullName evidence="5">Peptidoglycan hydrolase FlgJ</fullName>
    </recommendedName>
    <alternativeName>
        <fullName evidence="10">Muramidase FlgJ</fullName>
    </alternativeName>
</protein>
<evidence type="ECO:0000256" key="9">
    <source>
        <dbReference type="ARBA" id="ARBA00023316"/>
    </source>
</evidence>
<evidence type="ECO:0000256" key="2">
    <source>
        <dbReference type="ARBA" id="ARBA00004418"/>
    </source>
</evidence>
<organism evidence="13 14">
    <name type="scientific">Derxia gummosa DSM 723</name>
    <dbReference type="NCBI Taxonomy" id="1121388"/>
    <lineage>
        <taxon>Bacteria</taxon>
        <taxon>Pseudomonadati</taxon>
        <taxon>Pseudomonadota</taxon>
        <taxon>Betaproteobacteria</taxon>
        <taxon>Burkholderiales</taxon>
        <taxon>Alcaligenaceae</taxon>
        <taxon>Derxia</taxon>
    </lineage>
</organism>
<dbReference type="NCBIfam" id="TIGR02541">
    <property type="entry name" value="flagell_FlgJ"/>
    <property type="match status" value="1"/>
</dbReference>
<dbReference type="PANTHER" id="PTHR33308">
    <property type="entry name" value="PEPTIDOGLYCAN HYDROLASE FLGJ"/>
    <property type="match status" value="1"/>
</dbReference>
<comment type="function">
    <text evidence="1">Flagellum-specific muramidase which hydrolyzes the peptidoglycan layer to assemble the rod structure in the periplasmic space.</text>
</comment>
<keyword evidence="14" id="KW-0969">Cilium</keyword>
<gene>
    <name evidence="14" type="primary">flgJ</name>
</gene>
<keyword evidence="8" id="KW-0326">Glycosidase</keyword>
<comment type="subcellular location">
    <subcellularLocation>
        <location evidence="2">Periplasm</location>
    </subcellularLocation>
</comment>
<dbReference type="GO" id="GO:0071973">
    <property type="term" value="P:bacterial-type flagellum-dependent cell motility"/>
    <property type="evidence" value="ECO:0007669"/>
    <property type="project" value="TreeGrafter"/>
</dbReference>
<dbReference type="OrthoDB" id="289937at2"/>
<dbReference type="Gene3D" id="2.10.70.40">
    <property type="entry name" value="peptidoglycan hydrolase"/>
    <property type="match status" value="1"/>
</dbReference>
<dbReference type="RefSeq" id="WP_028312779.1">
    <property type="nucleotide sequence ID" value="NZ_KI519499.1"/>
</dbReference>
<accession>A0A8B6X6C5</accession>
<keyword evidence="6" id="KW-0574">Periplasm</keyword>
<sequence length="311" mass="32651">MAFSNAIDSSTGAGLASDSRSLDSLRAGASKDPHKALRGAAQQFESVFMNTLMKSMRDTVPQGELTGGNETKNWQGMFDQELVASLGKANGGKGVGLADMIVQQLAKGLHTEEPDAARIEKLKEATQAAGDAAGAAERKAPAATGATGTAAAAPQATGAQGFVRQMWSQAREAESRTGVPAQFMIGQAALETGWGKRQITGVDGSQSNNLFGIKATPDWKGRTVDAVTTEYVNGKAVRRTEKFRAYDSYADSFADYAQIVGSKPRYAPVLQQTSARGFATALQSAGYATDPAYADKLTATINTALRLSRTA</sequence>
<reference evidence="14" key="2">
    <citation type="journal article" date="2014" name="J. Biol. Chem.">
        <title>The essential protein for bacterial flagella formation FlgJ functions as a beta-N-acetylglucosaminidase.</title>
        <authorList>
            <person name="Herlihey F.A."/>
            <person name="Moynihan P.J."/>
            <person name="Clarke A.J."/>
        </authorList>
    </citation>
    <scope>NUCLEOTIDE SEQUENCE</scope>
</reference>
<name>A0A8B6X6C5_9BURK</name>
<evidence type="ECO:0000256" key="6">
    <source>
        <dbReference type="ARBA" id="ARBA00022764"/>
    </source>
</evidence>
<reference evidence="14" key="1">
    <citation type="journal article" date="2001" name="J. Mol. Biol.">
        <title>The role in flagellar rod assembly of the N-terminal domain of Salmonella FlgJ, a flagellum-specific muramidase.</title>
        <authorList>
            <person name="Hirano T."/>
            <person name="Minamino T."/>
            <person name="Macnab R.M."/>
        </authorList>
    </citation>
    <scope>NUCLEOTIDE SEQUENCE</scope>
</reference>
<feature type="domain" description="Mannosyl-glycoprotein endo-beta-N-acetylglucosamidase-like" evidence="12">
    <location>
        <begin position="150"/>
        <end position="305"/>
    </location>
</feature>
<feature type="region of interest" description="Disordered" evidence="11">
    <location>
        <begin position="129"/>
        <end position="155"/>
    </location>
</feature>
<feature type="compositionally biased region" description="Polar residues" evidence="11">
    <location>
        <begin position="1"/>
        <end position="12"/>
    </location>
</feature>
<dbReference type="GO" id="GO:0071555">
    <property type="term" value="P:cell wall organization"/>
    <property type="evidence" value="ECO:0007669"/>
    <property type="project" value="UniProtKB-KW"/>
</dbReference>
<keyword evidence="14" id="KW-0282">Flagellum</keyword>
<reference evidence="14" key="3">
    <citation type="journal article" date="2016" name="PLoS ONE">
        <title>Structural and Biochemical Insights into the Peptidoglycan Hydrolase Domain of FlgJ from Salmonella typhimurium.</title>
        <authorList>
            <person name="Zaloba P."/>
            <person name="Bailey-Elkin B.A."/>
            <person name="Derksen M."/>
            <person name="Mark B.L."/>
        </authorList>
    </citation>
    <scope>NUCLEOTIDE SEQUENCE</scope>
</reference>
<dbReference type="GO" id="GO:0016798">
    <property type="term" value="F:hydrolase activity, acting on glycosyl bonds"/>
    <property type="evidence" value="ECO:0007669"/>
    <property type="project" value="UniProtKB-KW"/>
</dbReference>
<proteinExistence type="inferred from homology"/>
<evidence type="ECO:0000256" key="4">
    <source>
        <dbReference type="ARBA" id="ARBA00007974"/>
    </source>
</evidence>
<dbReference type="InterPro" id="IPR019301">
    <property type="entry name" value="Flagellar_prot_FlgJ_N"/>
</dbReference>
<comment type="similarity">
    <text evidence="4">In the C-terminal section; belongs to the glycosyl hydrolase 73 family.</text>
</comment>
<dbReference type="FunFam" id="2.10.70.40:FF:000001">
    <property type="entry name" value="Flagellar assembly peptidoglycan hydrolase FlgJ"/>
    <property type="match status" value="1"/>
</dbReference>
<evidence type="ECO:0000256" key="8">
    <source>
        <dbReference type="ARBA" id="ARBA00023295"/>
    </source>
</evidence>
<dbReference type="Proteomes" id="UP000675920">
    <property type="component" value="Unplaced"/>
</dbReference>
<dbReference type="AlphaFoldDB" id="A0A8B6X6C5"/>
<evidence type="ECO:0000256" key="3">
    <source>
        <dbReference type="ARBA" id="ARBA00006880"/>
    </source>
</evidence>
<evidence type="ECO:0000313" key="13">
    <source>
        <dbReference type="Proteomes" id="UP000675920"/>
    </source>
</evidence>
<comment type="similarity">
    <text evidence="3">In the N-terminal section; belongs to the FlgJ family.</text>
</comment>
<keyword evidence="14" id="KW-0966">Cell projection</keyword>
<dbReference type="Pfam" id="PF01832">
    <property type="entry name" value="Glucosaminidase"/>
    <property type="match status" value="1"/>
</dbReference>